<reference evidence="2" key="1">
    <citation type="journal article" date="2023" name="Front. Plant Sci.">
        <title>Chromosomal-level genome assembly of Melastoma candidum provides insights into trichome evolution.</title>
        <authorList>
            <person name="Zhong Y."/>
            <person name="Wu W."/>
            <person name="Sun C."/>
            <person name="Zou P."/>
            <person name="Liu Y."/>
            <person name="Dai S."/>
            <person name="Zhou R."/>
        </authorList>
    </citation>
    <scope>NUCLEOTIDE SEQUENCE [LARGE SCALE GENOMIC DNA]</scope>
</reference>
<evidence type="ECO:0000313" key="2">
    <source>
        <dbReference type="Proteomes" id="UP001057402"/>
    </source>
</evidence>
<protein>
    <submittedName>
        <fullName evidence="1">Uncharacterized protein</fullName>
    </submittedName>
</protein>
<dbReference type="Proteomes" id="UP001057402">
    <property type="component" value="Chromosome 12"/>
</dbReference>
<accession>A0ACB9L225</accession>
<name>A0ACB9L225_9MYRT</name>
<dbReference type="EMBL" id="CM042891">
    <property type="protein sequence ID" value="KAI4303412.1"/>
    <property type="molecule type" value="Genomic_DNA"/>
</dbReference>
<sequence length="88" mass="9821">MQNHRSAALASRASKPSCSVDELICNSAMRIRARECSQESGVSFFKKTFLLLLLPISSGQRGPWCFLFKSQPGVDRQLLLLLLLLLLL</sequence>
<comment type="caution">
    <text evidence="1">The sequence shown here is derived from an EMBL/GenBank/DDBJ whole genome shotgun (WGS) entry which is preliminary data.</text>
</comment>
<organism evidence="1 2">
    <name type="scientific">Melastoma candidum</name>
    <dbReference type="NCBI Taxonomy" id="119954"/>
    <lineage>
        <taxon>Eukaryota</taxon>
        <taxon>Viridiplantae</taxon>
        <taxon>Streptophyta</taxon>
        <taxon>Embryophyta</taxon>
        <taxon>Tracheophyta</taxon>
        <taxon>Spermatophyta</taxon>
        <taxon>Magnoliopsida</taxon>
        <taxon>eudicotyledons</taxon>
        <taxon>Gunneridae</taxon>
        <taxon>Pentapetalae</taxon>
        <taxon>rosids</taxon>
        <taxon>malvids</taxon>
        <taxon>Myrtales</taxon>
        <taxon>Melastomataceae</taxon>
        <taxon>Melastomatoideae</taxon>
        <taxon>Melastomateae</taxon>
        <taxon>Melastoma</taxon>
    </lineage>
</organism>
<gene>
    <name evidence="1" type="ORF">MLD38_039046</name>
</gene>
<evidence type="ECO:0000313" key="1">
    <source>
        <dbReference type="EMBL" id="KAI4303412.1"/>
    </source>
</evidence>
<keyword evidence="2" id="KW-1185">Reference proteome</keyword>
<proteinExistence type="predicted"/>